<evidence type="ECO:0000256" key="7">
    <source>
        <dbReference type="PROSITE-ProRule" id="PRU00703"/>
    </source>
</evidence>
<dbReference type="PATRIC" id="fig|1191523.3.peg.398"/>
<dbReference type="PIRSF" id="PIRSF004692">
    <property type="entry name" value="KdsD_KpsF"/>
    <property type="match status" value="1"/>
</dbReference>
<evidence type="ECO:0000256" key="6">
    <source>
        <dbReference type="PIRSR" id="PIRSR004692-3"/>
    </source>
</evidence>
<dbReference type="EMBL" id="CP003557">
    <property type="protein sequence ID" value="AFN73624.1"/>
    <property type="molecule type" value="Genomic_DNA"/>
</dbReference>
<proteinExistence type="inferred from homology"/>
<dbReference type="CDD" id="cd05014">
    <property type="entry name" value="SIS_Kpsf"/>
    <property type="match status" value="1"/>
</dbReference>
<dbReference type="FunFam" id="3.40.50.10490:FF:000011">
    <property type="entry name" value="Arabinose 5-phosphate isomerase"/>
    <property type="match status" value="1"/>
</dbReference>
<protein>
    <submittedName>
        <fullName evidence="10">KpsF/GutQ</fullName>
    </submittedName>
</protein>
<evidence type="ECO:0000259" key="9">
    <source>
        <dbReference type="PROSITE" id="PS51464"/>
    </source>
</evidence>
<dbReference type="InterPro" id="IPR046342">
    <property type="entry name" value="CBS_dom_sf"/>
</dbReference>
<dbReference type="PANTHER" id="PTHR42745">
    <property type="match status" value="1"/>
</dbReference>
<dbReference type="SMART" id="SM00116">
    <property type="entry name" value="CBS"/>
    <property type="match status" value="2"/>
</dbReference>
<dbReference type="GO" id="GO:0019146">
    <property type="term" value="F:arabinose-5-phosphate isomerase activity"/>
    <property type="evidence" value="ECO:0007669"/>
    <property type="project" value="UniProtKB-ARBA"/>
</dbReference>
<feature type="site" description="Catalytically relevant" evidence="6">
    <location>
        <position position="53"/>
    </location>
</feature>
<dbReference type="SUPFAM" id="SSF53697">
    <property type="entry name" value="SIS domain"/>
    <property type="match status" value="1"/>
</dbReference>
<feature type="domain" description="CBS" evidence="8">
    <location>
        <begin position="204"/>
        <end position="262"/>
    </location>
</feature>
<dbReference type="CDD" id="cd04604">
    <property type="entry name" value="CBS_pair_SIS_assoc"/>
    <property type="match status" value="1"/>
</dbReference>
<feature type="domain" description="CBS" evidence="8">
    <location>
        <begin position="271"/>
        <end position="325"/>
    </location>
</feature>
<dbReference type="InterPro" id="IPR035474">
    <property type="entry name" value="SIS_Kpsf"/>
</dbReference>
<keyword evidence="2" id="KW-0677">Repeat</keyword>
<dbReference type="GO" id="GO:1901135">
    <property type="term" value="P:carbohydrate derivative metabolic process"/>
    <property type="evidence" value="ECO:0007669"/>
    <property type="project" value="InterPro"/>
</dbReference>
<dbReference type="STRING" id="1191523.MROS_0381"/>
<dbReference type="Gene3D" id="3.40.50.10490">
    <property type="entry name" value="Glucose-6-phosphate isomerase like protein, domain 1"/>
    <property type="match status" value="1"/>
</dbReference>
<feature type="site" description="Catalytically relevant" evidence="6">
    <location>
        <position position="105"/>
    </location>
</feature>
<dbReference type="RefSeq" id="WP_014855061.1">
    <property type="nucleotide sequence ID" value="NC_018178.1"/>
</dbReference>
<sequence length="325" mass="35357">MSEEQIIAKGREVIKIEGNAVLGLEKSIDDSFVKAVKIILSSKGRVVFTGMGKSGLIARKIVATMNSTGTAAIFMHPTDALHGDLGMVRKDDVVIMISKSGNTEELLNLIPMFKRIDVKIIGMLGVRDSKLGRECDVCLNVSVEQEACPHDLVPTASTTASLAMGDALAIALLEMRGFTPEDFALLHPAGSLGKRLSLRIEEIMIKGKDVPVVNEETPLKDTIYEITSKRLGTTCVVDDNGLLTGIITDGDLRRLLEKTLDLKDLKASDVMTVNPKTIKPDLLASFALQEMEKYNITSLIVIDDFGIPVGIVHLHDLVKLGLQRR</sequence>
<evidence type="ECO:0000313" key="10">
    <source>
        <dbReference type="EMBL" id="AFN73624.1"/>
    </source>
</evidence>
<dbReference type="AlphaFoldDB" id="I6ZNN1"/>
<name>I6ZNN1_MELRP</name>
<dbReference type="Gene3D" id="3.10.580.10">
    <property type="entry name" value="CBS-domain"/>
    <property type="match status" value="1"/>
</dbReference>
<comment type="similarity">
    <text evidence="1 4">Belongs to the SIS family. GutQ/KpsF subfamily.</text>
</comment>
<evidence type="ECO:0000259" key="8">
    <source>
        <dbReference type="PROSITE" id="PS51371"/>
    </source>
</evidence>
<keyword evidence="5" id="KW-0479">Metal-binding</keyword>
<keyword evidence="5" id="KW-0862">Zinc</keyword>
<dbReference type="NCBIfam" id="TIGR00393">
    <property type="entry name" value="kpsF"/>
    <property type="match status" value="1"/>
</dbReference>
<dbReference type="PROSITE" id="PS51464">
    <property type="entry name" value="SIS"/>
    <property type="match status" value="1"/>
</dbReference>
<feature type="domain" description="SIS" evidence="9">
    <location>
        <begin position="35"/>
        <end position="178"/>
    </location>
</feature>
<dbReference type="KEGG" id="mro:MROS_0381"/>
<dbReference type="PROSITE" id="PS51371">
    <property type="entry name" value="CBS"/>
    <property type="match status" value="2"/>
</dbReference>
<dbReference type="eggNOG" id="COG0517">
    <property type="taxonomic scope" value="Bacteria"/>
</dbReference>
<dbReference type="Pfam" id="PF00571">
    <property type="entry name" value="CBS"/>
    <property type="match status" value="2"/>
</dbReference>
<dbReference type="eggNOG" id="COG0794">
    <property type="taxonomic scope" value="Bacteria"/>
</dbReference>
<dbReference type="OrthoDB" id="9762536at2"/>
<dbReference type="InterPro" id="IPR000644">
    <property type="entry name" value="CBS_dom"/>
</dbReference>
<dbReference type="Proteomes" id="UP000009011">
    <property type="component" value="Chromosome"/>
</dbReference>
<feature type="site" description="Catalytically relevant" evidence="6">
    <location>
        <position position="187"/>
    </location>
</feature>
<dbReference type="GO" id="GO:0097367">
    <property type="term" value="F:carbohydrate derivative binding"/>
    <property type="evidence" value="ECO:0007669"/>
    <property type="project" value="InterPro"/>
</dbReference>
<dbReference type="Pfam" id="PF01380">
    <property type="entry name" value="SIS"/>
    <property type="match status" value="1"/>
</dbReference>
<feature type="site" description="Catalytically relevant" evidence="6">
    <location>
        <position position="146"/>
    </location>
</feature>
<organism evidence="10 11">
    <name type="scientific">Melioribacter roseus (strain DSM 23840 / JCM 17771 / VKM B-2668 / P3M-2)</name>
    <dbReference type="NCBI Taxonomy" id="1191523"/>
    <lineage>
        <taxon>Bacteria</taxon>
        <taxon>Pseudomonadati</taxon>
        <taxon>Ignavibacteriota</taxon>
        <taxon>Ignavibacteria</taxon>
        <taxon>Ignavibacteriales</taxon>
        <taxon>Melioribacteraceae</taxon>
        <taxon>Melioribacter</taxon>
    </lineage>
</organism>
<dbReference type="PANTHER" id="PTHR42745:SF1">
    <property type="entry name" value="ARABINOSE 5-PHOSPHATE ISOMERASE KDSD"/>
    <property type="match status" value="1"/>
</dbReference>
<keyword evidence="11" id="KW-1185">Reference proteome</keyword>
<evidence type="ECO:0000256" key="5">
    <source>
        <dbReference type="PIRSR" id="PIRSR004692-2"/>
    </source>
</evidence>
<reference evidence="10 11" key="1">
    <citation type="journal article" date="2013" name="PLoS ONE">
        <title>Genomic analysis of Melioribacter roseus, facultatively anaerobic organotrophic bacterium representing a novel deep lineage within Bacteriodetes/Chlorobi group.</title>
        <authorList>
            <person name="Kadnikov V.V."/>
            <person name="Mardanov A.V."/>
            <person name="Podosokorskaya O.A."/>
            <person name="Gavrilov S.N."/>
            <person name="Kublanov I.V."/>
            <person name="Beletsky A.V."/>
            <person name="Bonch-Osmolovskaya E.A."/>
            <person name="Ravin N.V."/>
        </authorList>
    </citation>
    <scope>NUCLEOTIDE SEQUENCE [LARGE SCALE GENOMIC DNA]</scope>
    <source>
        <strain evidence="11">JCM 17771 / P3M-2</strain>
    </source>
</reference>
<dbReference type="GO" id="GO:0005975">
    <property type="term" value="P:carbohydrate metabolic process"/>
    <property type="evidence" value="ECO:0007669"/>
    <property type="project" value="InterPro"/>
</dbReference>
<evidence type="ECO:0000256" key="2">
    <source>
        <dbReference type="ARBA" id="ARBA00022737"/>
    </source>
</evidence>
<evidence type="ECO:0000256" key="4">
    <source>
        <dbReference type="PIRNR" id="PIRNR004692"/>
    </source>
</evidence>
<evidence type="ECO:0000313" key="11">
    <source>
        <dbReference type="Proteomes" id="UP000009011"/>
    </source>
</evidence>
<dbReference type="InterPro" id="IPR046348">
    <property type="entry name" value="SIS_dom_sf"/>
</dbReference>
<feature type="binding site" evidence="5">
    <location>
        <position position="76"/>
    </location>
    <ligand>
        <name>Zn(2+)</name>
        <dbReference type="ChEBI" id="CHEBI:29105"/>
    </ligand>
</feature>
<accession>I6ZNN1</accession>
<dbReference type="InterPro" id="IPR001347">
    <property type="entry name" value="SIS_dom"/>
</dbReference>
<evidence type="ECO:0000256" key="1">
    <source>
        <dbReference type="ARBA" id="ARBA00008165"/>
    </source>
</evidence>
<dbReference type="InterPro" id="IPR004800">
    <property type="entry name" value="KdsD/KpsF-type"/>
</dbReference>
<evidence type="ECO:0000256" key="3">
    <source>
        <dbReference type="ARBA" id="ARBA00023122"/>
    </source>
</evidence>
<dbReference type="InterPro" id="IPR050986">
    <property type="entry name" value="GutQ/KpsF_isomerases"/>
</dbReference>
<dbReference type="HOGENOM" id="CLU_040681_13_1_10"/>
<dbReference type="GO" id="GO:0046872">
    <property type="term" value="F:metal ion binding"/>
    <property type="evidence" value="ECO:0007669"/>
    <property type="project" value="UniProtKB-KW"/>
</dbReference>
<gene>
    <name evidence="10" type="ordered locus">MROS_0381</name>
</gene>
<keyword evidence="3 7" id="KW-0129">CBS domain</keyword>